<reference evidence="1" key="1">
    <citation type="submission" date="2015-01" db="EMBL/GenBank/DDBJ databases">
        <title>Population genomics of rice bacterial leaf blight strains from India.</title>
        <authorList>
            <person name="Midha S."/>
            <person name="Anil M.G."/>
            <person name="Mishra D."/>
            <person name="Brahma K."/>
            <person name="Laha G.S."/>
            <person name="Sundaram R.M."/>
            <person name="Sonti R.V."/>
            <person name="Patil P.B."/>
        </authorList>
    </citation>
    <scope>NUCLEOTIDE SEQUENCE</scope>
    <source>
        <strain evidence="1">BXO512</strain>
    </source>
</reference>
<comment type="caution">
    <text evidence="1">The sequence shown here is derived from an EMBL/GenBank/DDBJ whole genome shotgun (WGS) entry which is preliminary data.</text>
</comment>
<accession>A0A854CMT7</accession>
<organism evidence="1">
    <name type="scientific">Xanthomonas oryzae pv. oryzae</name>
    <dbReference type="NCBI Taxonomy" id="64187"/>
    <lineage>
        <taxon>Bacteria</taxon>
        <taxon>Pseudomonadati</taxon>
        <taxon>Pseudomonadota</taxon>
        <taxon>Gammaproteobacteria</taxon>
        <taxon>Lysobacterales</taxon>
        <taxon>Lysobacteraceae</taxon>
        <taxon>Xanthomonas</taxon>
    </lineage>
</organism>
<proteinExistence type="predicted"/>
<gene>
    <name evidence="1" type="ORF">BXO512_09890</name>
</gene>
<dbReference type="EMBL" id="JXEA01000116">
    <property type="protein sequence ID" value="OLG91677.1"/>
    <property type="molecule type" value="Genomic_DNA"/>
</dbReference>
<dbReference type="AlphaFoldDB" id="A0A854CMT7"/>
<name>A0A854CMT7_XANOO</name>
<protein>
    <submittedName>
        <fullName evidence="1">Uncharacterized protein</fullName>
    </submittedName>
</protein>
<evidence type="ECO:0000313" key="1">
    <source>
        <dbReference type="EMBL" id="OLG91677.1"/>
    </source>
</evidence>
<sequence length="92" mass="9567">MSLFVERDFSVATNYPEVAKAFGQVAPGDTGAIAVEDSLDKQPVVLGGHADMTSSAEKQIADAIPLIVSKGVTTCHCRAIQEGATSIAYPSN</sequence>